<feature type="coiled-coil region" evidence="1">
    <location>
        <begin position="2310"/>
        <end position="2447"/>
    </location>
</feature>
<evidence type="ECO:0000313" key="4">
    <source>
        <dbReference type="EMBL" id="OLP80443.1"/>
    </source>
</evidence>
<dbReference type="EMBL" id="LSRX01001379">
    <property type="protein sequence ID" value="OLP80443.1"/>
    <property type="molecule type" value="Genomic_DNA"/>
</dbReference>
<keyword evidence="5" id="KW-1185">Reference proteome</keyword>
<feature type="compositionally biased region" description="Polar residues" evidence="2">
    <location>
        <begin position="3974"/>
        <end position="3989"/>
    </location>
</feature>
<feature type="coiled-coil region" evidence="1">
    <location>
        <begin position="372"/>
        <end position="399"/>
    </location>
</feature>
<dbReference type="Proteomes" id="UP000186817">
    <property type="component" value="Unassembled WGS sequence"/>
</dbReference>
<protein>
    <recommendedName>
        <fullName evidence="3">SMC hinge domain-containing protein</fullName>
    </recommendedName>
</protein>
<dbReference type="InterPro" id="IPR052055">
    <property type="entry name" value="Hepadnavirus_pol/RT"/>
</dbReference>
<feature type="region of interest" description="Disordered" evidence="2">
    <location>
        <begin position="2745"/>
        <end position="2771"/>
    </location>
</feature>
<dbReference type="InterPro" id="IPR036376">
    <property type="entry name" value="RuBisCO_lsu_C_sf"/>
</dbReference>
<organism evidence="4 5">
    <name type="scientific">Symbiodinium microadriaticum</name>
    <name type="common">Dinoflagellate</name>
    <name type="synonym">Zooxanthella microadriatica</name>
    <dbReference type="NCBI Taxonomy" id="2951"/>
    <lineage>
        <taxon>Eukaryota</taxon>
        <taxon>Sar</taxon>
        <taxon>Alveolata</taxon>
        <taxon>Dinophyceae</taxon>
        <taxon>Suessiales</taxon>
        <taxon>Symbiodiniaceae</taxon>
        <taxon>Symbiodinium</taxon>
    </lineage>
</organism>
<dbReference type="SUPFAM" id="SSF51649">
    <property type="entry name" value="RuBisCo, C-terminal domain"/>
    <property type="match status" value="1"/>
</dbReference>
<gene>
    <name evidence="4" type="ORF">AK812_SmicGene39143</name>
</gene>
<dbReference type="PANTHER" id="PTHR33050">
    <property type="entry name" value="REVERSE TRANSCRIPTASE DOMAIN-CONTAINING PROTEIN"/>
    <property type="match status" value="1"/>
</dbReference>
<feature type="compositionally biased region" description="Low complexity" evidence="2">
    <location>
        <begin position="3494"/>
        <end position="3506"/>
    </location>
</feature>
<feature type="compositionally biased region" description="Basic residues" evidence="2">
    <location>
        <begin position="3651"/>
        <end position="3667"/>
    </location>
</feature>
<dbReference type="InterPro" id="IPR036277">
    <property type="entry name" value="SMC_hinge_sf"/>
</dbReference>
<dbReference type="Pfam" id="PF06470">
    <property type="entry name" value="SMC_hinge"/>
    <property type="match status" value="1"/>
</dbReference>
<feature type="domain" description="SMC hinge" evidence="3">
    <location>
        <begin position="3058"/>
        <end position="3138"/>
    </location>
</feature>
<dbReference type="SUPFAM" id="SSF75553">
    <property type="entry name" value="Smc hinge domain"/>
    <property type="match status" value="1"/>
</dbReference>
<dbReference type="SUPFAM" id="SSF56672">
    <property type="entry name" value="DNA/RNA polymerases"/>
    <property type="match status" value="2"/>
</dbReference>
<dbReference type="GO" id="GO:0005694">
    <property type="term" value="C:chromosome"/>
    <property type="evidence" value="ECO:0007669"/>
    <property type="project" value="InterPro"/>
</dbReference>
<feature type="region of interest" description="Disordered" evidence="2">
    <location>
        <begin position="3279"/>
        <end position="3315"/>
    </location>
</feature>
<proteinExistence type="predicted"/>
<keyword evidence="1" id="KW-0175">Coiled coil</keyword>
<name>A0A1Q9CBY6_SYMMI</name>
<evidence type="ECO:0000256" key="1">
    <source>
        <dbReference type="SAM" id="Coils"/>
    </source>
</evidence>
<dbReference type="InterPro" id="IPR038765">
    <property type="entry name" value="Papain-like_cys_pep_sf"/>
</dbReference>
<feature type="compositionally biased region" description="Basic residues" evidence="2">
    <location>
        <begin position="3619"/>
        <end position="3634"/>
    </location>
</feature>
<comment type="caution">
    <text evidence="4">The sequence shown here is derived from an EMBL/GenBank/DDBJ whole genome shotgun (WGS) entry which is preliminary data.</text>
</comment>
<accession>A0A1Q9CBY6</accession>
<dbReference type="Gene3D" id="3.30.70.1620">
    <property type="match status" value="1"/>
</dbReference>
<dbReference type="InterPro" id="IPR010935">
    <property type="entry name" value="SMC_hinge"/>
</dbReference>
<feature type="region of interest" description="Disordered" evidence="2">
    <location>
        <begin position="3487"/>
        <end position="3568"/>
    </location>
</feature>
<dbReference type="PANTHER" id="PTHR33050:SF7">
    <property type="entry name" value="RIBONUCLEASE H"/>
    <property type="match status" value="1"/>
</dbReference>
<feature type="region of interest" description="Disordered" evidence="2">
    <location>
        <begin position="2157"/>
        <end position="2179"/>
    </location>
</feature>
<reference evidence="4 5" key="1">
    <citation type="submission" date="2016-02" db="EMBL/GenBank/DDBJ databases">
        <title>Genome analysis of coral dinoflagellate symbionts highlights evolutionary adaptations to a symbiotic lifestyle.</title>
        <authorList>
            <person name="Aranda M."/>
            <person name="Li Y."/>
            <person name="Liew Y.J."/>
            <person name="Baumgarten S."/>
            <person name="Simakov O."/>
            <person name="Wilson M."/>
            <person name="Piel J."/>
            <person name="Ashoor H."/>
            <person name="Bougouffa S."/>
            <person name="Bajic V.B."/>
            <person name="Ryu T."/>
            <person name="Ravasi T."/>
            <person name="Bayer T."/>
            <person name="Micklem G."/>
            <person name="Kim H."/>
            <person name="Bhak J."/>
            <person name="Lajeunesse T.C."/>
            <person name="Voolstra C.R."/>
        </authorList>
    </citation>
    <scope>NUCLEOTIDE SEQUENCE [LARGE SCALE GENOMIC DNA]</scope>
    <source>
        <strain evidence="4 5">CCMP2467</strain>
    </source>
</reference>
<dbReference type="GO" id="GO:0000287">
    <property type="term" value="F:magnesium ion binding"/>
    <property type="evidence" value="ECO:0007669"/>
    <property type="project" value="InterPro"/>
</dbReference>
<evidence type="ECO:0000256" key="2">
    <source>
        <dbReference type="SAM" id="MobiDB-lite"/>
    </source>
</evidence>
<feature type="compositionally biased region" description="Low complexity" evidence="2">
    <location>
        <begin position="3635"/>
        <end position="3650"/>
    </location>
</feature>
<dbReference type="SUPFAM" id="SSF54001">
    <property type="entry name" value="Cysteine proteinases"/>
    <property type="match status" value="1"/>
</dbReference>
<feature type="region of interest" description="Disordered" evidence="2">
    <location>
        <begin position="3972"/>
        <end position="4004"/>
    </location>
</feature>
<evidence type="ECO:0000259" key="3">
    <source>
        <dbReference type="Pfam" id="PF06470"/>
    </source>
</evidence>
<dbReference type="OrthoDB" id="10307957at2759"/>
<evidence type="ECO:0000313" key="5">
    <source>
        <dbReference type="Proteomes" id="UP000186817"/>
    </source>
</evidence>
<dbReference type="GO" id="GO:0005524">
    <property type="term" value="F:ATP binding"/>
    <property type="evidence" value="ECO:0007669"/>
    <property type="project" value="InterPro"/>
</dbReference>
<dbReference type="InterPro" id="IPR043502">
    <property type="entry name" value="DNA/RNA_pol_sf"/>
</dbReference>
<sequence>MHSSQQLRQPLAKVAESVLGYLKQERLVSHIHSHLHHAKPEPPLSEERGAVIAEIIRLQLSPQVPASHALAIEPGQPFRLNLLEIVAQATQDPDLGLVPILKEGVPTGAFSELPPSGIWPPAQRSIDSSSDLDPQRLEHCAGNWTAAEKDPALLQQLVDKEVQDGFVALFPGTEADAAQHWPLGTAIGKLNIVQADGKDPRLVLDSTVCGLNPAVHIPERVAMPSALDVQRTFSTADPFAQLQGLSLDFKAAHKSQKVRPAEQGTLLFRVADKLYHYTVCHFGARFSAYWWQRTGSLILRSLHALLCQHPHKAWLYVDDILAMFRRQHFAQPVALTVAFLTALHAPTSWKKAQQGNTITWCGWTFCFRTETVALMQSKLQKLREQLQRLRKAAKVHRKDLEACLGLLNWATTLSPHMRSFMAPLYKDLHSTAGTLHSIAPSAWSAFYDCLDQNAKLGSTPLGSWLPRQAQLLEVGSIKIHSKADVPRVPPSHKHQWVRLSDPQRSEIHLKQDSKFVLDWLRLCFEHEQPRSLRTPPIAPCLSAADAFAEQHRIGIGGWLSTATAFVWYSEIFTAEQVREQWPQLGGPMQSYIACFEALAQLALAHCSWSLLRAKHMRFVLPSASDNTSAESGVNRLFTTTEPLSTFLRLAATWAHLHRVQFQVEHLAGEKNNWADALSRGRIAFVSHRSAERVRISLAQLAAASHTVSLLGDEHSFPPRLREVFSNLSAGGAFLAREVHGIALPSLLLTGAFERRNVAEVFQLLEVRFSTVAVFRNVQTTPHTDAHNCPESINHVFQISDFIGGRVILQDPEGEKQVEYQGKIVRGSPLEFVNHQARFCAKERLHWTESWSGGPRIVLIAYTARSLAKLSYEQTTCLKDLGFSLSKAALNPVPPPPAPSKQSETLILKQQPVALELFAGSAILSKAPILKVDLATSEGQGLVWPAFSLDSRAAYPPLLAERMAACVKVALESRQGVRLQPPVTLHDEAVGASHKQHKRHPPLIPEYREVQTRPASAPLPANGKLLSLSQVQGVVAAEGPFARGSVASTEAASERKEATDLAVSGDTKVVGLWHTPEEHFHKALSLTHPVDSFKPVAMVTKRAVDYVLGTKPERQNLDRRLFLAKLKLRAKELRPKEDEPRQSMAPHLRKVLGGKNLLLWKELLEQSGFDDLGVFRFMSEGVRVVGHEPHPKAFKSKLVPASLSEAELRESALQRRKALELLCAKGVSPEQRSQLMQATLEERDAGYLDGPLTASEVDALFQHQQWNAIRRFVLLQDGGKKIRPIDDALEGQLNAACCTSVQLELQDADYVTAQSLFIARRVAETKKLQTPGPWRGKCLDLTKAYKQVGVHKDHRDLMVILVPDASGPPTYFVSNSLIFGSVASVFSFNRISRSLWHLINHFLKVPSAVYFDDYPMLMPDTLADQADADVSEFLSILGWGHALTGKKGQPFMPQFDVLGMTLDVSALHQGTVTLSNKAGRSDRILHQLKDVQGGTGPFRHSLQVLTGLLNFASGFYAGRELRHVCHEFNQMLNQDRESLAARLEELVRQTQECIKVTPPRVLSCTASRRPILVWTDGAWEAGIASVGAVIYDTLTKKARVMGQKVEDEIVRSWTKPAACDLEQAQVISQVELFAMVCCREIFKHDWKSRRILMFVDNEAARFSAVKGGSVSDTMRDLVRLWDRPNMDWPALIWLERVPSYSNLADGPSRDDFALALRLTGADRAESFPCRFVRSPGQFVRSPVQVGSSVRPLRSVRSAGPFIRSHGRFGWPDRVTGLNGEPGCVQESMPPLRTLLLMSLLASVFSHEDPLLDSAQEPSLVLLEKFERKLQRLWTRLPRGREIATALGHALDSGVFLYVEYKNSVYALDPAVLDYGDPIEVLWPPGDFVLQGHSRLQIDAMDWFEAGQPVRPQEGNLAMSSVFQVSSVVQLMELLCDRQDKVRVNPLTLTLSCAGQAVLTGMTGATATSGEVLEDYQIERPENVSRRTWSRRQTKEIERAQARLQLCESPDQVVGFAATILKPANLEAFLYLHVSERDEQDPLCIPLEQVMATLYPQTDHEFALCYGQVLNRILKLVFQRESTVNLGEPSVSHILGSAHADPCNWRLNFGSALSLKARQLTDTTYLHDYHEKGFFSLLRSFELAKADKVAPAGNAFKPAQADEEEKEVADEGKQGGTVMSCSGDDWDMDLSEFGIDKEALKKLGIDEEAQERVCRAMLVHSQGLRAVFQEARHGPVRLILGRGFQAVLEQEFPCTPPRRHKAQDEMETPEKLATASTTDLFDGAPQVQQAVNGNVQARDAALERTVQTARDQVELEQKLERSRADFEACEAQLLQLQHHSSLRQEHQELQQSHNCLQMEHKQLQTGHAGVAQAREQLTSDVENLRREMLQKLQERDEHISTTIVDLRADAEKRLEAKQGELDRLVADFEQDAENQLEATQQQVSNLEYELDVSLQARTVRNTITIAYVNSGFSNPFPEAQRQQRPGNSAPLQPAQAWLRTMFRELTQLAGTEAVLRFLTGYADDLTVHCDVHSWQVNANKCSVMLKLVGRQSAAAYKQFTYWRTASLSYGNFEKATLQYRIQERAQSRPNFGNWSVHRMNASTSGGGGTALHPRQQMLRDTAQTHTALAVGRLDLAQDFMAYCALCGFWTVDHTKIKSHIRQAHREQWSRHGNAATEACKRAGIPLIKGQPCPCCRKLVHDRKGHASQCAVLFQILFYDLTHGLQRTKKHLLDAHFTAVPRQEIAAHAPPRTTLLADPSVPSGTSREESSAPRPLLNPSNYCYVNALLSALVPTGILSGASASATALHKELLKTGNTRPHNVVASFALRTLTPRWRFDGQQQDTSEFLLALFRGLSAMPITRSWAKRDLITGEHLDGGGPLILLPAPEAPSRLQSLINSWHSEKRDVALTGTQPFVVLQAARFTDRSNVLTLSLLTAHRLLPGVTKCGPDRTLFVESGYAQWSLRSKPHKVQGVKDDAEDSSEAGTVPEGEILGSSVILTAGGGSCGHKHGPNPGAIACRQGEEEIRDSKHQIDMERRLTQVCTDLSHTVPGVFGQDAESATLKGHLDTVVTQTVDVARYCKRCLKDAMMAPPTFLPLDNALLKSMIMDPWLHEALSCISFEPSLSRAFDFLLSVLGVAKELGLKCRVVTLSGEVISRDGSAALLSVQRFNEKGGPMRQRHHRPREPTSDGEEVLYPLDAAQARPDDERLWTMLANYRLKGLSSPGIPGFAYQNILGAVPSQPMICIEKLRDDLGMAPNSDPRTRALFDKALQFWEPTISKRKRTKAEREQDEDDEAAVPSEDFHPEDDSQEQAECDRASVDAYMDVLSRRSPEMAQRESLLHAAETSHSDDAFMAKALGSDAVLSTPTANLATGLTKMLEEFELSTEKPPLKPKADGPVVIELGDSPPEPPKKAPKLHADFSHGLPTGAAARLQMLKREIERRQATRQCARPLRGQASSMDAVDTCQTDMSPIAQNLMKRFDQADAVDLSSPVASESRSTTTSPTPEAVNGHVGDVSVCDGNQQAPAEHAGTKPDLEAPNDFEAPKDFEAPNDLQAPKDFEAPNPADDMFFDEAEIKRMDQVALKGDLATERLARALDKKEDPSEAAGDDDGATGLAAKGKPKAPKAAGKAKARAKPSASKPGAKATAKCSAKCKAKSRSKSKAKAKAKASQDPKSPPGGASVPEAMAAEAPVDSETEAAIHRELSAQLEGTPDKGVCALEDGPAQEPKAAKPGKRPRSDVAGPGKAKQRGGDGPNKTFAGRVCPTTDCWAKKRFENIRDAFVLFCKPKLKTPSSHDAFWKHCFEVVGPGKKVDGMYRCRLLASPGSSCMDFETMLQIASLPVPPSPRLIVFVVFQMPVQIQKRRPPVPVFKEIKLEEAELETMSDDALYQLFATVKVKVELEERDECAVPVKMECEDDDGAWSQDAQPPPVSLLALQLWGPVTMAWLRHRLRKHRLPPIRCRAAERFDARGQPVQFSPTFPSTTNTAPHEQSKDKMSGFGETEN</sequence>
<dbReference type="Gene3D" id="1.20.1060.20">
    <property type="match status" value="1"/>
</dbReference>
<dbReference type="GO" id="GO:0051276">
    <property type="term" value="P:chromosome organization"/>
    <property type="evidence" value="ECO:0007669"/>
    <property type="project" value="InterPro"/>
</dbReference>
<feature type="region of interest" description="Disordered" evidence="2">
    <location>
        <begin position="3594"/>
        <end position="3757"/>
    </location>
</feature>